<evidence type="ECO:0000256" key="6">
    <source>
        <dbReference type="ARBA" id="ARBA00022967"/>
    </source>
</evidence>
<name>A0A3S2WCF7_9HYPH</name>
<dbReference type="InterPro" id="IPR011130">
    <property type="entry name" value="SecA_preprotein_X-link_dom"/>
</dbReference>
<dbReference type="Pfam" id="PF07517">
    <property type="entry name" value="SecA_DEAD"/>
    <property type="match status" value="1"/>
</dbReference>
<dbReference type="PROSITE" id="PS01312">
    <property type="entry name" value="SECA"/>
    <property type="match status" value="1"/>
</dbReference>
<evidence type="ECO:0000256" key="7">
    <source>
        <dbReference type="ARBA" id="ARBA00023010"/>
    </source>
</evidence>
<dbReference type="PROSITE" id="PS51192">
    <property type="entry name" value="HELICASE_ATP_BIND_1"/>
    <property type="match status" value="1"/>
</dbReference>
<dbReference type="InterPro" id="IPR036670">
    <property type="entry name" value="SecA_X-link_sf"/>
</dbReference>
<dbReference type="Gene3D" id="3.90.1440.10">
    <property type="entry name" value="SecA, preprotein cross-linking domain"/>
    <property type="match status" value="1"/>
</dbReference>
<keyword evidence="4 9" id="KW-0067">ATP-binding</keyword>
<comment type="subcellular location">
    <subcellularLocation>
        <location evidence="9">Cell membrane</location>
        <topology evidence="9">Peripheral membrane protein</topology>
        <orientation evidence="9">Cytoplasmic side</orientation>
    </subcellularLocation>
    <subcellularLocation>
        <location evidence="9">Cytoplasm</location>
    </subcellularLocation>
    <text evidence="9">Distribution is 50-50.</text>
</comment>
<evidence type="ECO:0000256" key="3">
    <source>
        <dbReference type="ARBA" id="ARBA00022741"/>
    </source>
</evidence>
<dbReference type="PANTHER" id="PTHR30612:SF0">
    <property type="entry name" value="CHLOROPLAST PROTEIN-TRANSPORTING ATPASE"/>
    <property type="match status" value="1"/>
</dbReference>
<dbReference type="GO" id="GO:0008564">
    <property type="term" value="F:protein-exporting ATPase activity"/>
    <property type="evidence" value="ECO:0007669"/>
    <property type="project" value="UniProtKB-EC"/>
</dbReference>
<dbReference type="PANTHER" id="PTHR30612">
    <property type="entry name" value="SECA INNER MEMBRANE COMPONENT OF SEC PROTEIN SECRETION SYSTEM"/>
    <property type="match status" value="1"/>
</dbReference>
<feature type="domain" description="SecA family profile" evidence="12">
    <location>
        <begin position="33"/>
        <end position="621"/>
    </location>
</feature>
<evidence type="ECO:0000256" key="1">
    <source>
        <dbReference type="ARBA" id="ARBA00022448"/>
    </source>
</evidence>
<dbReference type="Pfam" id="PF21090">
    <property type="entry name" value="P-loop_SecA"/>
    <property type="match status" value="2"/>
</dbReference>
<dbReference type="GO" id="GO:0005829">
    <property type="term" value="C:cytosol"/>
    <property type="evidence" value="ECO:0007669"/>
    <property type="project" value="TreeGrafter"/>
</dbReference>
<keyword evidence="6 9" id="KW-1278">Translocase</keyword>
<proteinExistence type="inferred from homology"/>
<dbReference type="InterPro" id="IPR000185">
    <property type="entry name" value="SecA"/>
</dbReference>
<evidence type="ECO:0000256" key="9">
    <source>
        <dbReference type="HAMAP-Rule" id="MF_01382"/>
    </source>
</evidence>
<dbReference type="SMART" id="SM00958">
    <property type="entry name" value="SecA_PP_bind"/>
    <property type="match status" value="1"/>
</dbReference>
<dbReference type="CDD" id="cd17928">
    <property type="entry name" value="DEXDc_SecA"/>
    <property type="match status" value="1"/>
</dbReference>
<feature type="compositionally biased region" description="Basic and acidic residues" evidence="10">
    <location>
        <begin position="10"/>
        <end position="22"/>
    </location>
</feature>
<dbReference type="GO" id="GO:0005886">
    <property type="term" value="C:plasma membrane"/>
    <property type="evidence" value="ECO:0007669"/>
    <property type="project" value="UniProtKB-SubCell"/>
</dbReference>
<dbReference type="Gene3D" id="3.40.50.300">
    <property type="entry name" value="P-loop containing nucleotide triphosphate hydrolases"/>
    <property type="match status" value="2"/>
</dbReference>
<evidence type="ECO:0000256" key="5">
    <source>
        <dbReference type="ARBA" id="ARBA00022927"/>
    </source>
</evidence>
<dbReference type="InterPro" id="IPR014001">
    <property type="entry name" value="Helicase_ATP-bd"/>
</dbReference>
<organism evidence="13 14">
    <name type="scientific">Methylobacterium oryzihabitans</name>
    <dbReference type="NCBI Taxonomy" id="2499852"/>
    <lineage>
        <taxon>Bacteria</taxon>
        <taxon>Pseudomonadati</taxon>
        <taxon>Pseudomonadota</taxon>
        <taxon>Alphaproteobacteria</taxon>
        <taxon>Hyphomicrobiales</taxon>
        <taxon>Methylobacteriaceae</taxon>
        <taxon>Methylobacterium</taxon>
    </lineage>
</organism>
<comment type="catalytic activity">
    <reaction evidence="9">
        <text>ATP + H2O + cellular proteinSide 1 = ADP + phosphate + cellular proteinSide 2.</text>
        <dbReference type="EC" id="7.4.2.8"/>
    </reaction>
</comment>
<evidence type="ECO:0000256" key="4">
    <source>
        <dbReference type="ARBA" id="ARBA00022840"/>
    </source>
</evidence>
<evidence type="ECO:0000313" key="14">
    <source>
        <dbReference type="Proteomes" id="UP000286997"/>
    </source>
</evidence>
<dbReference type="Proteomes" id="UP000286997">
    <property type="component" value="Unassembled WGS sequence"/>
</dbReference>
<dbReference type="OrthoDB" id="9805579at2"/>
<sequence length="651" mass="68907">MSRSAAFGRASERRSSPYAERAETEANGVDRLLLAAGEAAAARLPLRRLALGRLADRVIARGPALAALGEAELAEAARALRPALLRHGFRSDLVVEAFALAREASGRRLGKRHHRVQLMGGAAILQGWLAEMATGEGKTLTAALPACVAALAGLPVHVVTVNDYLAGRDAEILRPLYEALGLSVAAVVHDQSPAERRAVYAADVVHTANNELVFDYLKDRLALGADTRRAAHGLKGARGGGEGGLVLRGLGFAVIDEADSVLIDEARTPLIISAENDADGEARYRIALELAAGLDPAEYRIVPGERAARLNPAGREAVGARAPRGTADGIWAIAGAREELIEQALSALHLFRPDEQYMIVDGTIQIIDEFTGRIAEGRTWEQGLHQLIEVKEGVALTRQRATLAKLTYQRFFRRYLRAGGMSGTAFELAGEFRAVYALPVVRIPTHRPSRRIAHPAHLLPDAAAKWAAVAEAAAAMAAAGRAVLVGTRSVAASEALAAVLAARGLPHRVLNARHDGEEAAIVAAAGEAGRITVATNMAGRGTDIHLGPGVAAAGGLHVILTEFHESARIDRQLVGRGARQGDPGSWQAIVARDDDLFLRFAPAHLRAVAGVAVLRRWCQAAAERANAAARRAAQAAETQDRDRLAFAGEAV</sequence>
<dbReference type="InterPro" id="IPR014018">
    <property type="entry name" value="SecA_motor_DEAD"/>
</dbReference>
<dbReference type="GO" id="GO:0031522">
    <property type="term" value="C:cell envelope Sec protein transport complex"/>
    <property type="evidence" value="ECO:0007669"/>
    <property type="project" value="TreeGrafter"/>
</dbReference>
<reference evidence="13 14" key="1">
    <citation type="submission" date="2019-01" db="EMBL/GenBank/DDBJ databases">
        <authorList>
            <person name="Chen W.-M."/>
        </authorList>
    </citation>
    <scope>NUCLEOTIDE SEQUENCE [LARGE SCALE GENOMIC DNA]</scope>
    <source>
        <strain evidence="13 14">TER-1</strain>
    </source>
</reference>
<dbReference type="Pfam" id="PF01043">
    <property type="entry name" value="SecA_PP_bind"/>
    <property type="match status" value="1"/>
</dbReference>
<feature type="binding site" evidence="9">
    <location>
        <position position="117"/>
    </location>
    <ligand>
        <name>ATP</name>
        <dbReference type="ChEBI" id="CHEBI:30616"/>
    </ligand>
</feature>
<dbReference type="InterPro" id="IPR011115">
    <property type="entry name" value="SecA_DEAD"/>
</dbReference>
<dbReference type="PRINTS" id="PR00906">
    <property type="entry name" value="SECA"/>
</dbReference>
<dbReference type="HAMAP" id="MF_01382">
    <property type="entry name" value="SecA"/>
    <property type="match status" value="1"/>
</dbReference>
<keyword evidence="3 9" id="KW-0547">Nucleotide-binding</keyword>
<evidence type="ECO:0000256" key="10">
    <source>
        <dbReference type="SAM" id="MobiDB-lite"/>
    </source>
</evidence>
<keyword evidence="5 9" id="KW-0653">Protein transport</keyword>
<dbReference type="GO" id="GO:0065002">
    <property type="term" value="P:intracellular protein transmembrane transport"/>
    <property type="evidence" value="ECO:0007669"/>
    <property type="project" value="UniProtKB-UniRule"/>
</dbReference>
<dbReference type="FunFam" id="3.40.50.300:FF:000429">
    <property type="entry name" value="Preprotein translocase subunit SecA"/>
    <property type="match status" value="1"/>
</dbReference>
<dbReference type="PROSITE" id="PS51196">
    <property type="entry name" value="SECA_MOTOR_DEAD"/>
    <property type="match status" value="1"/>
</dbReference>
<dbReference type="SMART" id="SM00957">
    <property type="entry name" value="SecA_DEAD"/>
    <property type="match status" value="1"/>
</dbReference>
<evidence type="ECO:0000259" key="11">
    <source>
        <dbReference type="PROSITE" id="PS51192"/>
    </source>
</evidence>
<keyword evidence="8 9" id="KW-0472">Membrane</keyword>
<keyword evidence="1 9" id="KW-0813">Transport</keyword>
<feature type="region of interest" description="Disordered" evidence="10">
    <location>
        <begin position="1"/>
        <end position="22"/>
    </location>
</feature>
<evidence type="ECO:0000313" key="13">
    <source>
        <dbReference type="EMBL" id="RVU19159.1"/>
    </source>
</evidence>
<dbReference type="EMBL" id="SACP01000007">
    <property type="protein sequence ID" value="RVU19159.1"/>
    <property type="molecule type" value="Genomic_DNA"/>
</dbReference>
<dbReference type="SUPFAM" id="SSF52540">
    <property type="entry name" value="P-loop containing nucleoside triphosphate hydrolases"/>
    <property type="match status" value="2"/>
</dbReference>
<gene>
    <name evidence="9" type="primary">secA</name>
    <name evidence="13" type="ORF">EOE48_09325</name>
</gene>
<feature type="binding site" evidence="9">
    <location>
        <begin position="135"/>
        <end position="139"/>
    </location>
    <ligand>
        <name>ATP</name>
        <dbReference type="ChEBI" id="CHEBI:30616"/>
    </ligand>
</feature>
<comment type="function">
    <text evidence="9">Part of the Sec protein translocase complex. Interacts with the SecYEG preprotein conducting channel. Has a central role in coupling the hydrolysis of ATP to the transfer of proteins into and across the cell membrane, serving both as a receptor for the preprotein-SecB complex and as an ATP-driven molecular motor driving the stepwise translocation of polypeptide chains across the membrane.</text>
</comment>
<dbReference type="GO" id="GO:0017038">
    <property type="term" value="P:protein import"/>
    <property type="evidence" value="ECO:0007669"/>
    <property type="project" value="InterPro"/>
</dbReference>
<dbReference type="InterPro" id="IPR044722">
    <property type="entry name" value="SecA_SF2_C"/>
</dbReference>
<evidence type="ECO:0000259" key="12">
    <source>
        <dbReference type="PROSITE" id="PS51196"/>
    </source>
</evidence>
<comment type="caution">
    <text evidence="13">The sequence shown here is derived from an EMBL/GenBank/DDBJ whole genome shotgun (WGS) entry which is preliminary data.</text>
</comment>
<comment type="similarity">
    <text evidence="9">Belongs to the SecA family.</text>
</comment>
<accession>A0A3S2WCF7</accession>
<dbReference type="GO" id="GO:0043952">
    <property type="term" value="P:protein transport by the Sec complex"/>
    <property type="evidence" value="ECO:0007669"/>
    <property type="project" value="TreeGrafter"/>
</dbReference>
<keyword evidence="14" id="KW-1185">Reference proteome</keyword>
<evidence type="ECO:0000256" key="2">
    <source>
        <dbReference type="ARBA" id="ARBA00022475"/>
    </source>
</evidence>
<dbReference type="GO" id="GO:0006605">
    <property type="term" value="P:protein targeting"/>
    <property type="evidence" value="ECO:0007669"/>
    <property type="project" value="UniProtKB-UniRule"/>
</dbReference>
<dbReference type="InterPro" id="IPR020937">
    <property type="entry name" value="SecA_CS"/>
</dbReference>
<feature type="domain" description="Helicase ATP-binding" evidence="11">
    <location>
        <begin position="119"/>
        <end position="274"/>
    </location>
</feature>
<dbReference type="GO" id="GO:0005524">
    <property type="term" value="F:ATP binding"/>
    <property type="evidence" value="ECO:0007669"/>
    <property type="project" value="UniProtKB-UniRule"/>
</dbReference>
<keyword evidence="9" id="KW-0963">Cytoplasm</keyword>
<keyword evidence="2 9" id="KW-1003">Cell membrane</keyword>
<comment type="subunit">
    <text evidence="9">Monomer and homodimer. Part of the essential Sec protein translocation apparatus which comprises SecA, SecYEG and auxiliary proteins SecDF-YajC and YidC.</text>
</comment>
<dbReference type="EC" id="7.4.2.8" evidence="9"/>
<dbReference type="InterPro" id="IPR027417">
    <property type="entry name" value="P-loop_NTPase"/>
</dbReference>
<evidence type="ECO:0000256" key="8">
    <source>
        <dbReference type="ARBA" id="ARBA00023136"/>
    </source>
</evidence>
<dbReference type="SUPFAM" id="SSF81767">
    <property type="entry name" value="Pre-protein crosslinking domain of SecA"/>
    <property type="match status" value="1"/>
</dbReference>
<keyword evidence="7 9" id="KW-0811">Translocation</keyword>
<dbReference type="AlphaFoldDB" id="A0A3S2WCF7"/>
<feature type="binding site" evidence="9">
    <location>
        <position position="543"/>
    </location>
    <ligand>
        <name>ATP</name>
        <dbReference type="ChEBI" id="CHEBI:30616"/>
    </ligand>
</feature>
<protein>
    <recommendedName>
        <fullName evidence="9">Protein translocase subunit SecA</fullName>
        <ecNumber evidence="9">7.4.2.8</ecNumber>
    </recommendedName>
</protein>